<evidence type="ECO:0000313" key="2">
    <source>
        <dbReference type="EMBL" id="GLG03461.1"/>
    </source>
</evidence>
<dbReference type="Proteomes" id="UP001145094">
    <property type="component" value="Unassembled WGS sequence"/>
</dbReference>
<dbReference type="AlphaFoldDB" id="A0A9W6FDE2"/>
<reference evidence="3" key="3">
    <citation type="submission" date="2022-11" db="EMBL/GenBank/DDBJ databases">
        <title>Draft genome sequence of Sellimonas catena strain 18CBH55.</title>
        <authorList>
            <person name="Atsushi H."/>
            <person name="Moriya O."/>
            <person name="Mitsuo S."/>
        </authorList>
    </citation>
    <scope>NUCLEOTIDE SEQUENCE</scope>
    <source>
        <strain evidence="3">18CBH55</strain>
    </source>
</reference>
<organism evidence="2 4">
    <name type="scientific">Sellimonas catena</name>
    <dbReference type="NCBI Taxonomy" id="2994035"/>
    <lineage>
        <taxon>Bacteria</taxon>
        <taxon>Bacillati</taxon>
        <taxon>Bacillota</taxon>
        <taxon>Clostridia</taxon>
        <taxon>Lachnospirales</taxon>
        <taxon>Lachnospiraceae</taxon>
        <taxon>Sellimonas</taxon>
    </lineage>
</organism>
<evidence type="ECO:0000313" key="4">
    <source>
        <dbReference type="Proteomes" id="UP001145145"/>
    </source>
</evidence>
<dbReference type="RefSeq" id="WP_087169068.1">
    <property type="nucleotide sequence ID" value="NZ_BSBO01000004.1"/>
</dbReference>
<protein>
    <submittedName>
        <fullName evidence="2">Uncharacterized protein</fullName>
    </submittedName>
</protein>
<reference evidence="3" key="4">
    <citation type="submission" date="2022-11" db="EMBL/GenBank/DDBJ databases">
        <title>Draft genome sequence of Sellimonas catena strain 18CBH55.</title>
        <authorList>
            <person name="Hisatomi A."/>
            <person name="Ohkuma M."/>
            <person name="Sakamoto M."/>
        </authorList>
    </citation>
    <scope>NUCLEOTIDE SEQUENCE</scope>
    <source>
        <strain evidence="3">18CBH55</strain>
    </source>
</reference>
<dbReference type="EMBL" id="BSBO01000004">
    <property type="protein sequence ID" value="GLG03461.1"/>
    <property type="molecule type" value="Genomic_DNA"/>
</dbReference>
<evidence type="ECO:0000256" key="1">
    <source>
        <dbReference type="SAM" id="Phobius"/>
    </source>
</evidence>
<comment type="caution">
    <text evidence="2">The sequence shown here is derived from an EMBL/GenBank/DDBJ whole genome shotgun (WGS) entry which is preliminary data.</text>
</comment>
<keyword evidence="1" id="KW-1133">Transmembrane helix</keyword>
<reference evidence="2" key="2">
    <citation type="submission" date="2022-11" db="EMBL/GenBank/DDBJ databases">
        <title>Draft genome sequence of Sellimonas catena strain 12EGH17.</title>
        <authorList>
            <person name="Atsushi H."/>
            <person name="Moriya O."/>
            <person name="Mitsuo S."/>
        </authorList>
    </citation>
    <scope>NUCLEOTIDE SEQUENCE</scope>
    <source>
        <strain evidence="2">12EGH17</strain>
    </source>
</reference>
<sequence length="152" mass="17070">MDLVKKVIVLVCSIILVGFTLTDFHSVIAEDPAYAGHLFVNKPEKQTLTAHEKKSHPDSDANREEAGIMWKYLRSGKQKAARGLALSTIFLAGSAAALFRIFENRHYLGGLLLQVVYMARFLYELSVQKDKDGKKRTSARRLLLSFQDSSKI</sequence>
<feature type="transmembrane region" description="Helical" evidence="1">
    <location>
        <begin position="80"/>
        <end position="99"/>
    </location>
</feature>
<accession>A0A9W6FDE2</accession>
<proteinExistence type="predicted"/>
<reference evidence="2" key="1">
    <citation type="submission" date="2022-11" db="EMBL/GenBank/DDBJ databases">
        <title>Draft genome sequence of Sellimonas catena strain 12EGH17.</title>
        <authorList>
            <person name="Hisatomi A."/>
            <person name="Ohkuma M."/>
            <person name="Sakamoto M."/>
        </authorList>
    </citation>
    <scope>NUCLEOTIDE SEQUENCE</scope>
    <source>
        <strain evidence="2">12EGH17</strain>
    </source>
</reference>
<name>A0A9W6FDE2_9FIRM</name>
<keyword evidence="4" id="KW-1185">Reference proteome</keyword>
<gene>
    <name evidence="2" type="ORF">Selli1_06350</name>
    <name evidence="3" type="ORF">Selli2_14860</name>
</gene>
<dbReference type="Proteomes" id="UP001145145">
    <property type="component" value="Unassembled WGS sequence"/>
</dbReference>
<reference evidence="2 4" key="5">
    <citation type="journal article" date="2023" name="Int. J. Syst. Evol. Microbiol.">
        <title>Sellimonas catena sp. nov., isolated from human faeces.</title>
        <authorList>
            <person name="Hisatomi A."/>
            <person name="Ohkuma M."/>
            <person name="Sakamoto M."/>
        </authorList>
    </citation>
    <scope>NUCLEOTIDE SEQUENCE [LARGE SCALE GENOMIC DNA]</scope>
    <source>
        <strain evidence="2 4">12EGH17</strain>
        <strain evidence="3">18CBH55</strain>
    </source>
</reference>
<evidence type="ECO:0000313" key="3">
    <source>
        <dbReference type="EMBL" id="GLG90059.1"/>
    </source>
</evidence>
<keyword evidence="1" id="KW-0812">Transmembrane</keyword>
<keyword evidence="1" id="KW-0472">Membrane</keyword>
<dbReference type="EMBL" id="BSCH01000008">
    <property type="protein sequence ID" value="GLG90059.1"/>
    <property type="molecule type" value="Genomic_DNA"/>
</dbReference>